<sequence>MKAEKAISRRTKEARIKNRQLKCRQEDDLADDPSNPSYGSAEAHRMLSNTYGEPLSLKERAESGFNASRTVTLTSKTSTAFGGTSSA</sequence>
<evidence type="ECO:0000313" key="2">
    <source>
        <dbReference type="EMBL" id="GFX99420.1"/>
    </source>
</evidence>
<accession>A0A8X6RZQ3</accession>
<feature type="region of interest" description="Disordered" evidence="1">
    <location>
        <begin position="1"/>
        <end position="43"/>
    </location>
</feature>
<proteinExistence type="predicted"/>
<reference evidence="2" key="1">
    <citation type="submission" date="2020-08" db="EMBL/GenBank/DDBJ databases">
        <title>Multicomponent nature underlies the extraordinary mechanical properties of spider dragline silk.</title>
        <authorList>
            <person name="Kono N."/>
            <person name="Nakamura H."/>
            <person name="Mori M."/>
            <person name="Yoshida Y."/>
            <person name="Ohtoshi R."/>
            <person name="Malay A.D."/>
            <person name="Moran D.A.P."/>
            <person name="Tomita M."/>
            <person name="Numata K."/>
            <person name="Arakawa K."/>
        </authorList>
    </citation>
    <scope>NUCLEOTIDE SEQUENCE</scope>
</reference>
<dbReference type="AlphaFoldDB" id="A0A8X6RZQ3"/>
<name>A0A8X6RZQ3_TRICX</name>
<keyword evidence="3" id="KW-1185">Reference proteome</keyword>
<comment type="caution">
    <text evidence="2">The sequence shown here is derived from an EMBL/GenBank/DDBJ whole genome shotgun (WGS) entry which is preliminary data.</text>
</comment>
<dbReference type="Proteomes" id="UP000887159">
    <property type="component" value="Unassembled WGS sequence"/>
</dbReference>
<organism evidence="2 3">
    <name type="scientific">Trichonephila clavipes</name>
    <name type="common">Golden silk orbweaver</name>
    <name type="synonym">Nephila clavipes</name>
    <dbReference type="NCBI Taxonomy" id="2585209"/>
    <lineage>
        <taxon>Eukaryota</taxon>
        <taxon>Metazoa</taxon>
        <taxon>Ecdysozoa</taxon>
        <taxon>Arthropoda</taxon>
        <taxon>Chelicerata</taxon>
        <taxon>Arachnida</taxon>
        <taxon>Araneae</taxon>
        <taxon>Araneomorphae</taxon>
        <taxon>Entelegynae</taxon>
        <taxon>Araneoidea</taxon>
        <taxon>Nephilidae</taxon>
        <taxon>Trichonephila</taxon>
    </lineage>
</organism>
<evidence type="ECO:0000313" key="3">
    <source>
        <dbReference type="Proteomes" id="UP000887159"/>
    </source>
</evidence>
<dbReference type="EMBL" id="BMAU01021210">
    <property type="protein sequence ID" value="GFX99420.1"/>
    <property type="molecule type" value="Genomic_DNA"/>
</dbReference>
<protein>
    <submittedName>
        <fullName evidence="2">Uncharacterized protein</fullName>
    </submittedName>
</protein>
<evidence type="ECO:0000256" key="1">
    <source>
        <dbReference type="SAM" id="MobiDB-lite"/>
    </source>
</evidence>
<gene>
    <name evidence="2" type="ORF">TNCV_3023511</name>
</gene>
<feature type="compositionally biased region" description="Basic and acidic residues" evidence="1">
    <location>
        <begin position="1"/>
        <end position="16"/>
    </location>
</feature>